<evidence type="ECO:0000313" key="2">
    <source>
        <dbReference type="Proteomes" id="UP000255036"/>
    </source>
</evidence>
<organism evidence="1 2">
    <name type="scientific">Anaerosacchariphilus polymeriproducens</name>
    <dbReference type="NCBI Taxonomy" id="1812858"/>
    <lineage>
        <taxon>Bacteria</taxon>
        <taxon>Bacillati</taxon>
        <taxon>Bacillota</taxon>
        <taxon>Clostridia</taxon>
        <taxon>Lachnospirales</taxon>
        <taxon>Lachnospiraceae</taxon>
        <taxon>Anaerosacchariphilus</taxon>
    </lineage>
</organism>
<protein>
    <submittedName>
        <fullName evidence="1">Replisome organizer</fullName>
    </submittedName>
</protein>
<proteinExistence type="predicted"/>
<comment type="caution">
    <text evidence="1">The sequence shown here is derived from an EMBL/GenBank/DDBJ whole genome shotgun (WGS) entry which is preliminary data.</text>
</comment>
<evidence type="ECO:0000313" key="1">
    <source>
        <dbReference type="EMBL" id="RDU23417.1"/>
    </source>
</evidence>
<sequence>MAERRMFARKIVESAKFLKLPSTSQNLYFHLGINADDDGVVEAYTVLNLIRANEDDLKVLIAKGFVQILNEDLVTYIVHWRDNNKVRADRKVDSIYQELLIEFIPNVDLLEKKHRSDTKTNKETKLSPMDGPWTEQYSGVKDSIEKYSKEECKYKLGEEELSILEYEKLISHYSKNVVDFTIQRIMQHPYVNCLNVETISKWCNEIKKRTKSSQNLSKNKFNNFNQRNYDFDKLEQALLFVGSETKVGRG</sequence>
<gene>
    <name evidence="1" type="ORF">DWV06_09425</name>
</gene>
<dbReference type="AlphaFoldDB" id="A0A371AV25"/>
<dbReference type="Proteomes" id="UP000255036">
    <property type="component" value="Unassembled WGS sequence"/>
</dbReference>
<reference evidence="1 2" key="1">
    <citation type="submission" date="2018-07" db="EMBL/GenBank/DDBJ databases">
        <title>Anaerosacharophilus polymeroproducens gen. nov. sp. nov., an anaerobic bacterium isolated from salt field.</title>
        <authorList>
            <person name="Kim W."/>
            <person name="Yang S.-H."/>
            <person name="Oh J."/>
            <person name="Lee J.-H."/>
            <person name="Kwon K.K."/>
        </authorList>
    </citation>
    <scope>NUCLEOTIDE SEQUENCE [LARGE SCALE GENOMIC DNA]</scope>
    <source>
        <strain evidence="1 2">MCWD5</strain>
    </source>
</reference>
<dbReference type="RefSeq" id="WP_115481934.1">
    <property type="nucleotide sequence ID" value="NZ_QRCT01000026.1"/>
</dbReference>
<keyword evidence="2" id="KW-1185">Reference proteome</keyword>
<accession>A0A371AV25</accession>
<name>A0A371AV25_9FIRM</name>
<dbReference type="EMBL" id="QRCT01000026">
    <property type="protein sequence ID" value="RDU23417.1"/>
    <property type="molecule type" value="Genomic_DNA"/>
</dbReference>
<dbReference type="OrthoDB" id="9788567at2"/>